<evidence type="ECO:0000256" key="4">
    <source>
        <dbReference type="PROSITE-ProRule" id="PRU01161"/>
    </source>
</evidence>
<feature type="short sequence motif" description="GXSXG" evidence="4">
    <location>
        <begin position="58"/>
        <end position="62"/>
    </location>
</feature>
<comment type="caution">
    <text evidence="4">Lacks conserved residue(s) required for the propagation of feature annotation.</text>
</comment>
<dbReference type="EMBL" id="ML733457">
    <property type="protein sequence ID" value="KAB8217841.1"/>
    <property type="molecule type" value="Genomic_DNA"/>
</dbReference>
<dbReference type="GO" id="GO:0046486">
    <property type="term" value="P:glycerolipid metabolic process"/>
    <property type="evidence" value="ECO:0007669"/>
    <property type="project" value="UniProtKB-ARBA"/>
</dbReference>
<protein>
    <submittedName>
        <fullName evidence="6">Acyl transferase/acyl hydrolase/lysophospholipase</fullName>
    </submittedName>
</protein>
<evidence type="ECO:0000256" key="2">
    <source>
        <dbReference type="ARBA" id="ARBA00022963"/>
    </source>
</evidence>
<keyword evidence="1 4" id="KW-0378">Hydrolase</keyword>
<name>A0A5N6EJP8_9EURO</name>
<feature type="active site" description="Nucleophile" evidence="4">
    <location>
        <position position="60"/>
    </location>
</feature>
<dbReference type="GO" id="GO:0016740">
    <property type="term" value="F:transferase activity"/>
    <property type="evidence" value="ECO:0007669"/>
    <property type="project" value="UniProtKB-KW"/>
</dbReference>
<dbReference type="InterPro" id="IPR016035">
    <property type="entry name" value="Acyl_Trfase/lysoPLipase"/>
</dbReference>
<dbReference type="PANTHER" id="PTHR24185:SF1">
    <property type="entry name" value="CALCIUM-INDEPENDENT PHOSPHOLIPASE A2-GAMMA"/>
    <property type="match status" value="1"/>
</dbReference>
<dbReference type="SUPFAM" id="SSF52151">
    <property type="entry name" value="FabD/lysophospholipase-like"/>
    <property type="match status" value="1"/>
</dbReference>
<dbReference type="PROSITE" id="PS51635">
    <property type="entry name" value="PNPLA"/>
    <property type="match status" value="1"/>
</dbReference>
<dbReference type="GO" id="GO:0019369">
    <property type="term" value="P:arachidonate metabolic process"/>
    <property type="evidence" value="ECO:0007669"/>
    <property type="project" value="TreeGrafter"/>
</dbReference>
<feature type="short sequence motif" description="GXGXXG" evidence="4">
    <location>
        <begin position="18"/>
        <end position="23"/>
    </location>
</feature>
<accession>A0A5N6EJP8</accession>
<dbReference type="InterPro" id="IPR002641">
    <property type="entry name" value="PNPLA_dom"/>
</dbReference>
<dbReference type="AlphaFoldDB" id="A0A5N6EJP8"/>
<dbReference type="Pfam" id="PF01734">
    <property type="entry name" value="Patatin"/>
    <property type="match status" value="1"/>
</dbReference>
<proteinExistence type="predicted"/>
<evidence type="ECO:0000259" key="5">
    <source>
        <dbReference type="PROSITE" id="PS51635"/>
    </source>
</evidence>
<evidence type="ECO:0000313" key="6">
    <source>
        <dbReference type="EMBL" id="KAB8217841.1"/>
    </source>
</evidence>
<dbReference type="GO" id="GO:0016042">
    <property type="term" value="P:lipid catabolic process"/>
    <property type="evidence" value="ECO:0007669"/>
    <property type="project" value="UniProtKB-UniRule"/>
</dbReference>
<dbReference type="PANTHER" id="PTHR24185">
    <property type="entry name" value="CALCIUM-INDEPENDENT PHOSPHOLIPASE A2-GAMMA"/>
    <property type="match status" value="1"/>
</dbReference>
<organism evidence="6 7">
    <name type="scientific">Aspergillus novoparasiticus</name>
    <dbReference type="NCBI Taxonomy" id="986946"/>
    <lineage>
        <taxon>Eukaryota</taxon>
        <taxon>Fungi</taxon>
        <taxon>Dikarya</taxon>
        <taxon>Ascomycota</taxon>
        <taxon>Pezizomycotina</taxon>
        <taxon>Eurotiomycetes</taxon>
        <taxon>Eurotiomycetidae</taxon>
        <taxon>Eurotiales</taxon>
        <taxon>Aspergillaceae</taxon>
        <taxon>Aspergillus</taxon>
        <taxon>Aspergillus subgen. Circumdati</taxon>
    </lineage>
</organism>
<evidence type="ECO:0000313" key="7">
    <source>
        <dbReference type="Proteomes" id="UP000326799"/>
    </source>
</evidence>
<reference evidence="6 7" key="1">
    <citation type="submission" date="2019-04" db="EMBL/GenBank/DDBJ databases">
        <title>Fungal friends and foes A comparative genomics study of 23 Aspergillus species from section Flavi.</title>
        <authorList>
            <consortium name="DOE Joint Genome Institute"/>
            <person name="Kjaerbolling I."/>
            <person name="Vesth T.C."/>
            <person name="Frisvad J.C."/>
            <person name="Nybo J.L."/>
            <person name="Theobald S."/>
            <person name="Kildgaard S."/>
            <person name="Petersen T.I."/>
            <person name="Kuo A."/>
            <person name="Sato A."/>
            <person name="Lyhne E.K."/>
            <person name="Kogle M.E."/>
            <person name="Wiebenga A."/>
            <person name="Kun R.S."/>
            <person name="Lubbers R.J."/>
            <person name="Makela M.R."/>
            <person name="Barry K."/>
            <person name="Chovatia M."/>
            <person name="Clum A."/>
            <person name="Daum C."/>
            <person name="Haridas S."/>
            <person name="He G."/>
            <person name="LaButti K."/>
            <person name="Lipzen A."/>
            <person name="Mondo S."/>
            <person name="Pangilinan J."/>
            <person name="Riley R."/>
            <person name="Salamov A."/>
            <person name="Simmons B.A."/>
            <person name="Magnuson J.K."/>
            <person name="Henrissat B."/>
            <person name="Mortensen U.H."/>
            <person name="Larsen T.O."/>
            <person name="De vries R.P."/>
            <person name="Grigoriev I.V."/>
            <person name="Machida M."/>
            <person name="Baker S.E."/>
            <person name="Andersen M.R."/>
        </authorList>
    </citation>
    <scope>NUCLEOTIDE SEQUENCE [LARGE SCALE GENOMIC DNA]</scope>
    <source>
        <strain evidence="6 7">CBS 126849</strain>
    </source>
</reference>
<dbReference type="GO" id="GO:0047499">
    <property type="term" value="F:calcium-independent phospholipase A2 activity"/>
    <property type="evidence" value="ECO:0007669"/>
    <property type="project" value="TreeGrafter"/>
</dbReference>
<keyword evidence="6" id="KW-0808">Transferase</keyword>
<keyword evidence="2 4" id="KW-0442">Lipid degradation</keyword>
<dbReference type="Gene3D" id="3.40.1090.10">
    <property type="entry name" value="Cytosolic phospholipase A2 catalytic domain"/>
    <property type="match status" value="1"/>
</dbReference>
<evidence type="ECO:0000256" key="1">
    <source>
        <dbReference type="ARBA" id="ARBA00022801"/>
    </source>
</evidence>
<gene>
    <name evidence="6" type="ORF">BDV33DRAFT_176446</name>
</gene>
<feature type="domain" description="PNPLA" evidence="5">
    <location>
        <begin position="14"/>
        <end position="239"/>
    </location>
</feature>
<evidence type="ECO:0000256" key="3">
    <source>
        <dbReference type="ARBA" id="ARBA00023098"/>
    </source>
</evidence>
<sequence>MANTTTGRPGLAVLSFDGGGVRGYSSLLIVEALMCAIQREMKLETVPRPCEYFNIIGGTSSGGLNAILLGRLGMSAEQALEAYRRVAKLAFTPVPHFPFSPQGAYSGRNLKKAIQDELERHVIGDREAALAEEIRTSGDEASAKAIVAKRAENARDLLYYDPTACRTVVLAKTTTDVGARPTLFKSYATDPRWMSCKIWEIARATSAATTFFPSIKIGRDKIEFLDTALGNNNPCDTLFDEISREFPENNIYCMVSVGTGLQKAIELKNNRLSILRSLAKLATNSNAVHSAMAQRHGSNKPRVYWRFDEDAGLHDVELDNWDAMSKVAGHTSNYINKPEVQNEMNELASCIKVASGEGPNGAS</sequence>
<feature type="active site" description="Proton acceptor" evidence="4">
    <location>
        <position position="226"/>
    </location>
</feature>
<keyword evidence="3 4" id="KW-0443">Lipid metabolism</keyword>
<dbReference type="GO" id="GO:0016020">
    <property type="term" value="C:membrane"/>
    <property type="evidence" value="ECO:0007669"/>
    <property type="project" value="TreeGrafter"/>
</dbReference>
<dbReference type="Proteomes" id="UP000326799">
    <property type="component" value="Unassembled WGS sequence"/>
</dbReference>
<keyword evidence="7" id="KW-1185">Reference proteome</keyword>